<dbReference type="SUPFAM" id="SSF52540">
    <property type="entry name" value="P-loop containing nucleoside triphosphate hydrolases"/>
    <property type="match status" value="1"/>
</dbReference>
<gene>
    <name evidence="9" type="ORF">CJO09_09475</name>
</gene>
<feature type="domain" description="Type IV secretion system coupling protein TraD DNA-binding" evidence="8">
    <location>
        <begin position="85"/>
        <end position="466"/>
    </location>
</feature>
<organism evidence="9 10">
    <name type="scientific">Neopusillimonas maritima</name>
    <dbReference type="NCBI Taxonomy" id="2026239"/>
    <lineage>
        <taxon>Bacteria</taxon>
        <taxon>Pseudomonadati</taxon>
        <taxon>Pseudomonadota</taxon>
        <taxon>Betaproteobacteria</taxon>
        <taxon>Burkholderiales</taxon>
        <taxon>Alcaligenaceae</taxon>
        <taxon>Neopusillimonas</taxon>
    </lineage>
</organism>
<keyword evidence="4 7" id="KW-1133">Transmembrane helix</keyword>
<dbReference type="InterPro" id="IPR027417">
    <property type="entry name" value="P-loop_NTPase"/>
</dbReference>
<sequence>MPRKQGSINWILLSHWVRSTPSHTALLVALAIGLVLSFILALSLKKISKSEGFDGAGYKRHIRGTEVVSFKRLVRLCTEKNTQQVRIAGVPMPASVENLHLLINGATGSGKSVLLRELMLSALKRGDRMVVVDPNGDLYSKFGRPTDVILNPYDERTQAWMYFNEIRAEYNWKRLSYSVVPLGADANAEEWNSFGRLLLRAVSRKLFELNIHDINQVNYWCCEAPFKELQVFLKNTEAASLFSGASESTRAFDSARFVLSNKLSEHRSMPTGDFSIRDWMENGTGCLYITWREDMKTAMKPLLSAWVDVFCSSILSMPENARRRWWLLIDELASLEKLASLEDVLTKGRKHGVRVVAGLQTVSQLDAIYGKHMSQTLRASFRNLVVLGGSKTDAETAKEMSTALGEHEVARPEYTDSRNPGGTRGTSERLVRQTEAVVTAAQIQALPELTGYVAFAEDRPIAKFVLKPLSFITRNPSFVEQKTLSTLPAATTWDEDGVVTTHWSSNDLPQDPTQEQRS</sequence>
<evidence type="ECO:0000313" key="9">
    <source>
        <dbReference type="EMBL" id="RII82804.1"/>
    </source>
</evidence>
<protein>
    <submittedName>
        <fullName evidence="9">Type VI secretion protein</fullName>
    </submittedName>
</protein>
<keyword evidence="3 7" id="KW-0812">Transmembrane</keyword>
<dbReference type="EMBL" id="NQOU01000003">
    <property type="protein sequence ID" value="RII82804.1"/>
    <property type="molecule type" value="Genomic_DNA"/>
</dbReference>
<feature type="transmembrane region" description="Helical" evidence="7">
    <location>
        <begin position="24"/>
        <end position="44"/>
    </location>
</feature>
<dbReference type="Proteomes" id="UP000266483">
    <property type="component" value="Unassembled WGS sequence"/>
</dbReference>
<keyword evidence="5 7" id="KW-0472">Membrane</keyword>
<proteinExistence type="predicted"/>
<feature type="region of interest" description="Disordered" evidence="6">
    <location>
        <begin position="409"/>
        <end position="428"/>
    </location>
</feature>
<dbReference type="CDD" id="cd01127">
    <property type="entry name" value="TrwB_TraG_TraD_VirD4"/>
    <property type="match status" value="1"/>
</dbReference>
<evidence type="ECO:0000256" key="5">
    <source>
        <dbReference type="ARBA" id="ARBA00023136"/>
    </source>
</evidence>
<dbReference type="InterPro" id="IPR019476">
    <property type="entry name" value="T4SS_TraD_DNA-bd"/>
</dbReference>
<comment type="caution">
    <text evidence="9">The sequence shown here is derived from an EMBL/GenBank/DDBJ whole genome shotgun (WGS) entry which is preliminary data.</text>
</comment>
<evidence type="ECO:0000256" key="2">
    <source>
        <dbReference type="ARBA" id="ARBA00022475"/>
    </source>
</evidence>
<dbReference type="Gene3D" id="3.40.50.300">
    <property type="entry name" value="P-loop containing nucleotide triphosphate hydrolases"/>
    <property type="match status" value="2"/>
</dbReference>
<reference evidence="9 10" key="1">
    <citation type="submission" date="2017-08" db="EMBL/GenBank/DDBJ databases">
        <title>Pusillimonas indicus sp. nov., a member of the family Alcaligenaceae isolated from surface seawater.</title>
        <authorList>
            <person name="Li J."/>
        </authorList>
    </citation>
    <scope>NUCLEOTIDE SEQUENCE [LARGE SCALE GENOMIC DNA]</scope>
    <source>
        <strain evidence="9 10">17-4A</strain>
    </source>
</reference>
<dbReference type="PANTHER" id="PTHR37937">
    <property type="entry name" value="CONJUGATIVE TRANSFER: DNA TRANSPORT"/>
    <property type="match status" value="1"/>
</dbReference>
<dbReference type="Pfam" id="PF10412">
    <property type="entry name" value="TrwB_AAD_bind"/>
    <property type="match status" value="1"/>
</dbReference>
<accession>A0ABX9MXI4</accession>
<evidence type="ECO:0000256" key="4">
    <source>
        <dbReference type="ARBA" id="ARBA00022989"/>
    </source>
</evidence>
<evidence type="ECO:0000256" key="3">
    <source>
        <dbReference type="ARBA" id="ARBA00022692"/>
    </source>
</evidence>
<keyword evidence="2" id="KW-1003">Cell membrane</keyword>
<comment type="subcellular location">
    <subcellularLocation>
        <location evidence="1">Cell membrane</location>
        <topology evidence="1">Multi-pass membrane protein</topology>
    </subcellularLocation>
</comment>
<dbReference type="CDD" id="cd01120">
    <property type="entry name" value="RecA-like_superfamily"/>
    <property type="match status" value="1"/>
</dbReference>
<evidence type="ECO:0000259" key="8">
    <source>
        <dbReference type="Pfam" id="PF10412"/>
    </source>
</evidence>
<dbReference type="InterPro" id="IPR051539">
    <property type="entry name" value="T4SS-coupling_protein"/>
</dbReference>
<evidence type="ECO:0000256" key="6">
    <source>
        <dbReference type="SAM" id="MobiDB-lite"/>
    </source>
</evidence>
<evidence type="ECO:0000313" key="10">
    <source>
        <dbReference type="Proteomes" id="UP000266483"/>
    </source>
</evidence>
<keyword evidence="10" id="KW-1185">Reference proteome</keyword>
<name>A0ABX9MXI4_9BURK</name>
<dbReference type="PANTHER" id="PTHR37937:SF1">
    <property type="entry name" value="CONJUGATIVE TRANSFER: DNA TRANSPORT"/>
    <property type="match status" value="1"/>
</dbReference>
<evidence type="ECO:0000256" key="1">
    <source>
        <dbReference type="ARBA" id="ARBA00004651"/>
    </source>
</evidence>
<evidence type="ECO:0000256" key="7">
    <source>
        <dbReference type="SAM" id="Phobius"/>
    </source>
</evidence>